<feature type="region of interest" description="Disordered" evidence="4">
    <location>
        <begin position="381"/>
        <end position="424"/>
    </location>
</feature>
<sequence length="951" mass="105404">MGGAKKETQKTAQNCEKSLICHTEDTNAPEVPVSLFEFSVENHFKAMDTISRLCEEEAEANAIRESEIERLSSTILFLREWRHYNYKPRTINFASETESSLGRDVVDGINLHQFSAASVPKERFSGATTSSESRKDFVLYVGGCVWALDWCPKVNQRSGCHFSCEFIAVSAHPPESSYHKIGAPLSGRGIVQIWCLLNNSMDEDMPPPVGKPKGRPRKNDSAKDKASTPQRQRGRPRKKPIIESLDVLDCENQFAQSLGQFPEISSELVASNGLSMNSHEHAVQEAANKQEKGFNRGMAACNTAVKTSARRPRGRPRKRPIIESLDGLDCENQLLQPLAVQFPENSCKSFAIDGLSTSSHEYSVQECANKQEKGFNQVMAACNSAPKTPTERRRSKRKTRVVNYSDESSLPLSTQNKNKESSPANFQTHINSEEHPMMSSDDMPQNSSFGISSANDSIPNDVALPRIVLCLAHNGKVAWDVKWRPSSMSDLECKHRMGYLAVLLGNGSLEVWEVPSLHTIKVIYSSSKKEGTDPRFIKLKPVFRCSNLKYGDRQSIPLTVEWSAFSPHDLIVAGCHDGTVALWKFSANGSFEGSGTMQVTSDTRPLLCFSADTVPIRALAWAPVETDPESANIIVTAGHAGVKFWDIRDPFRPLWEINPVRRVIYSVDWLPDPRCIILSFDDGTLRIFSLAKIANDVPVTGKPFSGTQQPGLICYSCSPFPIWSVQVSRATGLAAYCSADGTVRQFQLTIKAVEKDSRNKAPHFLCGSLTEDNSVLTINTPLSTIPFVVKKALNQWGDTPRSIRGISESNQAKRVNNQKSNDQPLDLCEDDDDDDDDDDNDSSIEVSGSTKAASKRKQKTKSKSSSKKNPKKDQAALCSYEEAENLENKEDRKEEGGNEIEVFPSKIVALHRVRWNMNKGSEGWLCYGGAAGIVRCQKITAGVLKKDLVKR</sequence>
<evidence type="ECO:0000313" key="5">
    <source>
        <dbReference type="EMBL" id="WKA02418.1"/>
    </source>
</evidence>
<feature type="region of interest" description="Disordered" evidence="4">
    <location>
        <begin position="799"/>
        <end position="897"/>
    </location>
</feature>
<dbReference type="InterPro" id="IPR036322">
    <property type="entry name" value="WD40_repeat_dom_sf"/>
</dbReference>
<feature type="compositionally biased region" description="Polar residues" evidence="4">
    <location>
        <begin position="405"/>
        <end position="424"/>
    </location>
</feature>
<dbReference type="SUPFAM" id="SSF50978">
    <property type="entry name" value="WD40 repeat-like"/>
    <property type="match status" value="1"/>
</dbReference>
<evidence type="ECO:0008006" key="7">
    <source>
        <dbReference type="Google" id="ProtNLM"/>
    </source>
</evidence>
<dbReference type="PRINTS" id="PR00929">
    <property type="entry name" value="ATHOOK"/>
</dbReference>
<dbReference type="PROSITE" id="PS00354">
    <property type="entry name" value="HMGI_Y"/>
    <property type="match status" value="1"/>
</dbReference>
<dbReference type="InterPro" id="IPR017956">
    <property type="entry name" value="AT_hook_DNA-bd_motif"/>
</dbReference>
<keyword evidence="3" id="KW-0539">Nucleus</keyword>
<accession>A0ABY9D4I1</accession>
<organism evidence="5 6">
    <name type="scientific">Vitis vinifera</name>
    <name type="common">Grape</name>
    <dbReference type="NCBI Taxonomy" id="29760"/>
    <lineage>
        <taxon>Eukaryota</taxon>
        <taxon>Viridiplantae</taxon>
        <taxon>Streptophyta</taxon>
        <taxon>Embryophyta</taxon>
        <taxon>Tracheophyta</taxon>
        <taxon>Spermatophyta</taxon>
        <taxon>Magnoliopsida</taxon>
        <taxon>eudicotyledons</taxon>
        <taxon>Gunneridae</taxon>
        <taxon>Pentapetalae</taxon>
        <taxon>rosids</taxon>
        <taxon>Vitales</taxon>
        <taxon>Vitaceae</taxon>
        <taxon>Viteae</taxon>
        <taxon>Vitis</taxon>
    </lineage>
</organism>
<dbReference type="Gene3D" id="2.130.10.10">
    <property type="entry name" value="YVTN repeat-like/Quinoprotein amine dehydrogenase"/>
    <property type="match status" value="1"/>
</dbReference>
<evidence type="ECO:0000313" key="6">
    <source>
        <dbReference type="Proteomes" id="UP001227230"/>
    </source>
</evidence>
<feature type="compositionally biased region" description="Polar residues" evidence="4">
    <location>
        <begin position="807"/>
        <end position="823"/>
    </location>
</feature>
<dbReference type="PANTHER" id="PTHR15052">
    <property type="entry name" value="RNA POLYMERASE III TRANSCRIPTION INITIATION FACTOR COMPLEX SUBUNIT"/>
    <property type="match status" value="1"/>
</dbReference>
<dbReference type="SMART" id="SM00320">
    <property type="entry name" value="WD40"/>
    <property type="match status" value="5"/>
</dbReference>
<dbReference type="InterPro" id="IPR052416">
    <property type="entry name" value="GTF3C_component"/>
</dbReference>
<proteinExistence type="predicted"/>
<dbReference type="PANTHER" id="PTHR15052:SF2">
    <property type="entry name" value="GENERAL TRANSCRIPTION FACTOR 3C POLYPEPTIDE 2"/>
    <property type="match status" value="1"/>
</dbReference>
<keyword evidence="6" id="KW-1185">Reference proteome</keyword>
<protein>
    <recommendedName>
        <fullName evidence="7">Transducin/WD40 repeat-like superfamily protein</fullName>
    </recommendedName>
</protein>
<dbReference type="Proteomes" id="UP001227230">
    <property type="component" value="Chromosome 13"/>
</dbReference>
<evidence type="ECO:0000256" key="2">
    <source>
        <dbReference type="ARBA" id="ARBA00023163"/>
    </source>
</evidence>
<feature type="region of interest" description="Disordered" evidence="4">
    <location>
        <begin position="204"/>
        <end position="240"/>
    </location>
</feature>
<feature type="compositionally biased region" description="Basic and acidic residues" evidence="4">
    <location>
        <begin position="217"/>
        <end position="226"/>
    </location>
</feature>
<name>A0ABY9D4I1_VITVI</name>
<feature type="compositionally biased region" description="Acidic residues" evidence="4">
    <location>
        <begin position="827"/>
        <end position="842"/>
    </location>
</feature>
<keyword evidence="2" id="KW-0804">Transcription</keyword>
<feature type="compositionally biased region" description="Basic and acidic residues" evidence="4">
    <location>
        <begin position="886"/>
        <end position="896"/>
    </location>
</feature>
<comment type="subcellular location">
    <subcellularLocation>
        <location evidence="1">Nucleus</location>
    </subcellularLocation>
</comment>
<evidence type="ECO:0000256" key="1">
    <source>
        <dbReference type="ARBA" id="ARBA00004123"/>
    </source>
</evidence>
<reference evidence="5 6" key="1">
    <citation type="journal article" date="2023" name="Hortic Res">
        <title>The complete reference genome for grapevine (Vitis vinifera L.) genetics and breeding.</title>
        <authorList>
            <person name="Shi X."/>
            <person name="Cao S."/>
            <person name="Wang X."/>
            <person name="Huang S."/>
            <person name="Wang Y."/>
            <person name="Liu Z."/>
            <person name="Liu W."/>
            <person name="Leng X."/>
            <person name="Peng Y."/>
            <person name="Wang N."/>
            <person name="Wang Y."/>
            <person name="Ma Z."/>
            <person name="Xu X."/>
            <person name="Zhang F."/>
            <person name="Xue H."/>
            <person name="Zhong H."/>
            <person name="Wang Y."/>
            <person name="Zhang K."/>
            <person name="Velt A."/>
            <person name="Avia K."/>
            <person name="Holtgrawe D."/>
            <person name="Grimplet J."/>
            <person name="Matus J.T."/>
            <person name="Ware D."/>
            <person name="Wu X."/>
            <person name="Wang H."/>
            <person name="Liu C."/>
            <person name="Fang Y."/>
            <person name="Rustenholz C."/>
            <person name="Cheng Z."/>
            <person name="Xiao H."/>
            <person name="Zhou Y."/>
        </authorList>
    </citation>
    <scope>NUCLEOTIDE SEQUENCE [LARGE SCALE GENOMIC DNA]</scope>
    <source>
        <strain evidence="6">cv. Pinot noir / PN40024</strain>
        <tissue evidence="5">Leaf</tissue>
    </source>
</reference>
<feature type="compositionally biased region" description="Basic residues" evidence="4">
    <location>
        <begin position="853"/>
        <end position="870"/>
    </location>
</feature>
<evidence type="ECO:0000256" key="4">
    <source>
        <dbReference type="SAM" id="MobiDB-lite"/>
    </source>
</evidence>
<dbReference type="EMBL" id="CP126660">
    <property type="protein sequence ID" value="WKA02418.1"/>
    <property type="molecule type" value="Genomic_DNA"/>
</dbReference>
<dbReference type="InterPro" id="IPR001680">
    <property type="entry name" value="WD40_rpt"/>
</dbReference>
<dbReference type="InterPro" id="IPR015943">
    <property type="entry name" value="WD40/YVTN_repeat-like_dom_sf"/>
</dbReference>
<gene>
    <name evidence="5" type="ORF">VitviT2T_020609</name>
</gene>
<dbReference type="InterPro" id="IPR000637">
    <property type="entry name" value="HMGI/Y_DNA-bd_CS"/>
</dbReference>
<evidence type="ECO:0000256" key="3">
    <source>
        <dbReference type="ARBA" id="ARBA00023242"/>
    </source>
</evidence>